<feature type="region of interest" description="Disordered" evidence="7">
    <location>
        <begin position="1"/>
        <end position="77"/>
    </location>
</feature>
<sequence length="410" mass="46584">MPPKKQQKGSSKADQKKKDKIIEDKTFGLKNKKGTKQQKFVKQVNQQVKYGGDSSTRKLEQQRQDDKKRKEEEKKKQAEIDGLFKPVVVQKVGKGADPKSVLCAFFKQGQCQKGDKCKFSHDVTIERKAEKRSIYSDVRDEDLENDTMDKWDEDKLKQVVEKKHGDVNKQKSKTDIVCKHFLQAIENKKYGWFWSCPNGGTACMYRHALPAGFVLKSDKKKMEEQAEKISIEDLVETERAALGSNVTKVTLETFLAWKKRKREEKIKNLNTKKDKRQKDFKSGKLLGVSGREVFEFQPDLVGEDDAEADDFRYTPPVEGEEEVQVRGISETMFVPEEVDSSGTQATQDRLKATSNHKDESAPQPDGSGEKNATKSVPSKPQDAIDDVPVDENLFTEDLDDLDAELEALDV</sequence>
<evidence type="ECO:0000313" key="9">
    <source>
        <dbReference type="EMBL" id="CAK8673791.1"/>
    </source>
</evidence>
<feature type="region of interest" description="Disordered" evidence="7">
    <location>
        <begin position="298"/>
        <end position="391"/>
    </location>
</feature>
<comment type="similarity">
    <text evidence="1">Belongs to the ZC3H15/TMA46 family.</text>
</comment>
<feature type="compositionally biased region" description="Basic and acidic residues" evidence="7">
    <location>
        <begin position="11"/>
        <end position="27"/>
    </location>
</feature>
<evidence type="ECO:0000256" key="2">
    <source>
        <dbReference type="ARBA" id="ARBA00015073"/>
    </source>
</evidence>
<dbReference type="SMART" id="SM00356">
    <property type="entry name" value="ZnF_C3H1"/>
    <property type="match status" value="2"/>
</dbReference>
<dbReference type="PANTHER" id="PTHR12681">
    <property type="entry name" value="ZINC FINGER-CONTAINING PROTEIN P48ZNF"/>
    <property type="match status" value="1"/>
</dbReference>
<dbReference type="Proteomes" id="UP001642483">
    <property type="component" value="Unassembled WGS sequence"/>
</dbReference>
<dbReference type="Pfam" id="PF16543">
    <property type="entry name" value="DFRP_C"/>
    <property type="match status" value="1"/>
</dbReference>
<proteinExistence type="inferred from homology"/>
<evidence type="ECO:0000256" key="7">
    <source>
        <dbReference type="SAM" id="MobiDB-lite"/>
    </source>
</evidence>
<keyword evidence="5 6" id="KW-0862">Zinc</keyword>
<gene>
    <name evidence="9" type="ORF">CVLEPA_LOCUS3543</name>
</gene>
<dbReference type="Pfam" id="PF00642">
    <property type="entry name" value="zf-CCCH"/>
    <property type="match status" value="1"/>
</dbReference>
<evidence type="ECO:0000256" key="5">
    <source>
        <dbReference type="ARBA" id="ARBA00022833"/>
    </source>
</evidence>
<organism evidence="9 10">
    <name type="scientific">Clavelina lepadiformis</name>
    <name type="common">Light-bulb sea squirt</name>
    <name type="synonym">Ascidia lepadiformis</name>
    <dbReference type="NCBI Taxonomy" id="159417"/>
    <lineage>
        <taxon>Eukaryota</taxon>
        <taxon>Metazoa</taxon>
        <taxon>Chordata</taxon>
        <taxon>Tunicata</taxon>
        <taxon>Ascidiacea</taxon>
        <taxon>Aplousobranchia</taxon>
        <taxon>Clavelinidae</taxon>
        <taxon>Clavelina</taxon>
    </lineage>
</organism>
<protein>
    <recommendedName>
        <fullName evidence="2">Zinc finger CCCH domain-containing protein 15</fullName>
    </recommendedName>
</protein>
<keyword evidence="3 6" id="KW-0479">Metal-binding</keyword>
<feature type="domain" description="C3H1-type" evidence="8">
    <location>
        <begin position="172"/>
        <end position="210"/>
    </location>
</feature>
<dbReference type="SUPFAM" id="SSF90229">
    <property type="entry name" value="CCCH zinc finger"/>
    <property type="match status" value="1"/>
</dbReference>
<evidence type="ECO:0000313" key="10">
    <source>
        <dbReference type="Proteomes" id="UP001642483"/>
    </source>
</evidence>
<dbReference type="PROSITE" id="PS50103">
    <property type="entry name" value="ZF_C3H1"/>
    <property type="match status" value="2"/>
</dbReference>
<evidence type="ECO:0000259" key="8">
    <source>
        <dbReference type="PROSITE" id="PS50103"/>
    </source>
</evidence>
<keyword evidence="4 6" id="KW-0863">Zinc-finger</keyword>
<feature type="zinc finger region" description="C3H1-type" evidence="6">
    <location>
        <begin position="97"/>
        <end position="124"/>
    </location>
</feature>
<comment type="caution">
    <text evidence="9">The sequence shown here is derived from an EMBL/GenBank/DDBJ whole genome shotgun (WGS) entry which is preliminary data.</text>
</comment>
<feature type="compositionally biased region" description="Basic and acidic residues" evidence="7">
    <location>
        <begin position="55"/>
        <end position="77"/>
    </location>
</feature>
<feature type="zinc finger region" description="C3H1-type" evidence="6">
    <location>
        <begin position="172"/>
        <end position="210"/>
    </location>
</feature>
<dbReference type="InterPro" id="IPR036855">
    <property type="entry name" value="Znf_CCCH_sf"/>
</dbReference>
<feature type="compositionally biased region" description="Basic and acidic residues" evidence="7">
    <location>
        <begin position="348"/>
        <end position="360"/>
    </location>
</feature>
<name>A0ABP0F4M4_CLALP</name>
<evidence type="ECO:0000256" key="6">
    <source>
        <dbReference type="PROSITE-ProRule" id="PRU00723"/>
    </source>
</evidence>
<dbReference type="InterPro" id="IPR032378">
    <property type="entry name" value="ZC3H15/TMA46_C"/>
</dbReference>
<evidence type="ECO:0000256" key="3">
    <source>
        <dbReference type="ARBA" id="ARBA00022723"/>
    </source>
</evidence>
<keyword evidence="10" id="KW-1185">Reference proteome</keyword>
<dbReference type="Gene3D" id="4.10.1000.10">
    <property type="entry name" value="Zinc finger, CCCH-type"/>
    <property type="match status" value="1"/>
</dbReference>
<feature type="domain" description="C3H1-type" evidence="8">
    <location>
        <begin position="97"/>
        <end position="124"/>
    </location>
</feature>
<accession>A0ABP0F4M4</accession>
<evidence type="ECO:0000256" key="4">
    <source>
        <dbReference type="ARBA" id="ARBA00022771"/>
    </source>
</evidence>
<dbReference type="EMBL" id="CAWYQH010000002">
    <property type="protein sequence ID" value="CAK8673791.1"/>
    <property type="molecule type" value="Genomic_DNA"/>
</dbReference>
<feature type="compositionally biased region" description="Low complexity" evidence="7">
    <location>
        <begin position="37"/>
        <end position="49"/>
    </location>
</feature>
<reference evidence="9 10" key="1">
    <citation type="submission" date="2024-02" db="EMBL/GenBank/DDBJ databases">
        <authorList>
            <person name="Daric V."/>
            <person name="Darras S."/>
        </authorList>
    </citation>
    <scope>NUCLEOTIDE SEQUENCE [LARGE SCALE GENOMIC DNA]</scope>
</reference>
<evidence type="ECO:0000256" key="1">
    <source>
        <dbReference type="ARBA" id="ARBA00010043"/>
    </source>
</evidence>
<dbReference type="Gene3D" id="6.20.400.10">
    <property type="match status" value="1"/>
</dbReference>
<dbReference type="PANTHER" id="PTHR12681:SF0">
    <property type="entry name" value="ZINC FINGER CCCH DOMAIN-CONTAINING PROTEIN 15"/>
    <property type="match status" value="1"/>
</dbReference>
<dbReference type="InterPro" id="IPR000571">
    <property type="entry name" value="Znf_CCCH"/>
</dbReference>